<keyword evidence="4" id="KW-0788">Thiol protease</keyword>
<keyword evidence="7" id="KW-1185">Reference proteome</keyword>
<dbReference type="OrthoDB" id="9808890at2"/>
<accession>A0A3S5F7W4</accession>
<feature type="domain" description="NlpC/P60" evidence="5">
    <location>
        <begin position="239"/>
        <end position="362"/>
    </location>
</feature>
<dbReference type="KEGG" id="piv:NCTC13079_00947"/>
<dbReference type="InterPro" id="IPR000064">
    <property type="entry name" value="NLP_P60_dom"/>
</dbReference>
<dbReference type="PANTHER" id="PTHR47053:SF1">
    <property type="entry name" value="MUREIN DD-ENDOPEPTIDASE MEPH-RELATED"/>
    <property type="match status" value="1"/>
</dbReference>
<evidence type="ECO:0000256" key="2">
    <source>
        <dbReference type="ARBA" id="ARBA00022670"/>
    </source>
</evidence>
<dbReference type="Pfam" id="PF00877">
    <property type="entry name" value="NLPC_P60"/>
    <property type="match status" value="1"/>
</dbReference>
<evidence type="ECO:0000313" key="6">
    <source>
        <dbReference type="EMBL" id="VEJ35781.1"/>
    </source>
</evidence>
<keyword evidence="2" id="KW-0645">Protease</keyword>
<dbReference type="PROSITE" id="PS51935">
    <property type="entry name" value="NLPC_P60"/>
    <property type="match status" value="1"/>
</dbReference>
<name>A0A3S5F7W4_9FIRM</name>
<keyword evidence="3 6" id="KW-0378">Hydrolase</keyword>
<evidence type="ECO:0000259" key="5">
    <source>
        <dbReference type="PROSITE" id="PS51935"/>
    </source>
</evidence>
<dbReference type="GO" id="GO:0008234">
    <property type="term" value="F:cysteine-type peptidase activity"/>
    <property type="evidence" value="ECO:0007669"/>
    <property type="project" value="UniProtKB-KW"/>
</dbReference>
<organism evidence="6 7">
    <name type="scientific">Aedoeadaptatus ivorii</name>
    <dbReference type="NCBI Taxonomy" id="54006"/>
    <lineage>
        <taxon>Bacteria</taxon>
        <taxon>Bacillati</taxon>
        <taxon>Bacillota</taxon>
        <taxon>Tissierellia</taxon>
        <taxon>Tissierellales</taxon>
        <taxon>Peptoniphilaceae</taxon>
        <taxon>Aedoeadaptatus</taxon>
    </lineage>
</organism>
<dbReference type="Proteomes" id="UP000269544">
    <property type="component" value="Chromosome"/>
</dbReference>
<comment type="similarity">
    <text evidence="1">Belongs to the peptidase C40 family.</text>
</comment>
<evidence type="ECO:0000256" key="1">
    <source>
        <dbReference type="ARBA" id="ARBA00007074"/>
    </source>
</evidence>
<evidence type="ECO:0000313" key="7">
    <source>
        <dbReference type="Proteomes" id="UP000269544"/>
    </source>
</evidence>
<dbReference type="EMBL" id="LR134523">
    <property type="protein sequence ID" value="VEJ35781.1"/>
    <property type="molecule type" value="Genomic_DNA"/>
</dbReference>
<sequence>MNSKLKLTIGTAALALVSVVGLRDTGIFVQDHTTTLYSGSKLSFAVEEAANIVETNDKGYVVQKGKAKVTVPKQKILVTEGEPQHYVVKKNAILRRNGKIVRNLFIGETLETVKHYPNTVAVNTSDGLFGSVPKEFIEAQEGPYVTPAKVKQDLILENSNGTYSLKKEQEVRVVSYKDGLFILLNDEGKDFQIDPNYLDFGENGIAPKQQATIQEQAPAQKADGAQAAAVAADVPQVDGEKAQCVVDSAYAKMGSPYVWGATGGKGYDCSGLVYSIYVKEMGLSLPRTSSAQSQVGKQVSKDQLQPGDLVFFNTSGKGVSHVGIYIGNDVFIHASSGSAKVRTNKLSEKYYSSRFVNATRVL</sequence>
<protein>
    <submittedName>
        <fullName evidence="6">Probable endopeptidase Spr</fullName>
        <ecNumber evidence="6">3.4.-.-</ecNumber>
    </submittedName>
</protein>
<evidence type="ECO:0000256" key="3">
    <source>
        <dbReference type="ARBA" id="ARBA00022801"/>
    </source>
</evidence>
<dbReference type="AlphaFoldDB" id="A0A3S5F7W4"/>
<evidence type="ECO:0000256" key="4">
    <source>
        <dbReference type="ARBA" id="ARBA00022807"/>
    </source>
</evidence>
<dbReference type="PANTHER" id="PTHR47053">
    <property type="entry name" value="MUREIN DD-ENDOPEPTIDASE MEPH-RELATED"/>
    <property type="match status" value="1"/>
</dbReference>
<proteinExistence type="inferred from homology"/>
<dbReference type="Gene3D" id="3.90.1720.10">
    <property type="entry name" value="endopeptidase domain like (from Nostoc punctiforme)"/>
    <property type="match status" value="1"/>
</dbReference>
<dbReference type="GO" id="GO:0006508">
    <property type="term" value="P:proteolysis"/>
    <property type="evidence" value="ECO:0007669"/>
    <property type="project" value="UniProtKB-KW"/>
</dbReference>
<dbReference type="SUPFAM" id="SSF54001">
    <property type="entry name" value="Cysteine proteinases"/>
    <property type="match status" value="1"/>
</dbReference>
<dbReference type="RefSeq" id="WP_126465539.1">
    <property type="nucleotide sequence ID" value="NZ_LR134523.1"/>
</dbReference>
<gene>
    <name evidence="6" type="primary">spr</name>
    <name evidence="6" type="ORF">NCTC13079_00947</name>
</gene>
<dbReference type="EC" id="3.4.-.-" evidence="6"/>
<dbReference type="InterPro" id="IPR051202">
    <property type="entry name" value="Peptidase_C40"/>
</dbReference>
<reference evidence="6 7" key="1">
    <citation type="submission" date="2018-12" db="EMBL/GenBank/DDBJ databases">
        <authorList>
            <consortium name="Pathogen Informatics"/>
        </authorList>
    </citation>
    <scope>NUCLEOTIDE SEQUENCE [LARGE SCALE GENOMIC DNA]</scope>
    <source>
        <strain evidence="6 7">NCTC13079</strain>
    </source>
</reference>
<dbReference type="InterPro" id="IPR038765">
    <property type="entry name" value="Papain-like_cys_pep_sf"/>
</dbReference>